<gene>
    <name evidence="2" type="ORF">E2N92_13065</name>
</gene>
<dbReference type="AlphaFoldDB" id="A0A8G1A565"/>
<evidence type="ECO:0000313" key="3">
    <source>
        <dbReference type="Proteomes" id="UP000826709"/>
    </source>
</evidence>
<evidence type="ECO:0000259" key="1">
    <source>
        <dbReference type="Pfam" id="PF01878"/>
    </source>
</evidence>
<dbReference type="NCBIfam" id="NF002008">
    <property type="entry name" value="PRK00809.1"/>
    <property type="match status" value="1"/>
</dbReference>
<dbReference type="OrthoDB" id="35872at2157"/>
<dbReference type="Gene3D" id="3.10.590.10">
    <property type="entry name" value="ph1033 like domains"/>
    <property type="match status" value="1"/>
</dbReference>
<sequence length="152" mass="17296">MTHWLAIANRDNAAVIEKKLIWGVSKRYVNQITKTGPGDTLLVYVGWEVVDRDTTLPPAITGCFAITSVVYEDRKKIFTLPPGLGNEVFPLRVRLTLIEIFDPPLEFKPLIPRLAFITNKKQWSGHIRGQAMRTIPEEDYAYIMKAAETPRD</sequence>
<dbReference type="PANTHER" id="PTHR39661:SF1">
    <property type="entry name" value="UPF0310 PROTEIN MJECL36"/>
    <property type="match status" value="1"/>
</dbReference>
<dbReference type="EMBL" id="CP037968">
    <property type="protein sequence ID" value="QYZ80292.1"/>
    <property type="molecule type" value="Genomic_DNA"/>
</dbReference>
<reference evidence="2" key="1">
    <citation type="journal article" date="2005" name="Int. J. Syst. Evol. Microbiol.">
        <title>Methanofollis formosanus sp. nov., isolated from a fish pond.</title>
        <authorList>
            <person name="Wu S.Y."/>
            <person name="Chen S.C."/>
            <person name="Lai M.C."/>
        </authorList>
    </citation>
    <scope>NUCLEOTIDE SEQUENCE</scope>
    <source>
        <strain evidence="2">ML15</strain>
    </source>
</reference>
<proteinExistence type="predicted"/>
<protein>
    <submittedName>
        <fullName evidence="2">EVE domain-containing protein</fullName>
    </submittedName>
</protein>
<evidence type="ECO:0000313" key="2">
    <source>
        <dbReference type="EMBL" id="QYZ80292.1"/>
    </source>
</evidence>
<dbReference type="PANTHER" id="PTHR39661">
    <property type="entry name" value="UPF0310 PROTEIN MJECL36"/>
    <property type="match status" value="1"/>
</dbReference>
<dbReference type="InterPro" id="IPR002740">
    <property type="entry name" value="EVE_domain"/>
</dbReference>
<dbReference type="SUPFAM" id="SSF88697">
    <property type="entry name" value="PUA domain-like"/>
    <property type="match status" value="1"/>
</dbReference>
<dbReference type="InterPro" id="IPR015947">
    <property type="entry name" value="PUA-like_sf"/>
</dbReference>
<dbReference type="RefSeq" id="WP_220681602.1">
    <property type="nucleotide sequence ID" value="NZ_CP037968.1"/>
</dbReference>
<dbReference type="CDD" id="cd21132">
    <property type="entry name" value="EVE-like"/>
    <property type="match status" value="1"/>
</dbReference>
<organism evidence="2 3">
    <name type="scientific">Methanofollis formosanus</name>
    <dbReference type="NCBI Taxonomy" id="299308"/>
    <lineage>
        <taxon>Archaea</taxon>
        <taxon>Methanobacteriati</taxon>
        <taxon>Methanobacteriota</taxon>
        <taxon>Stenosarchaea group</taxon>
        <taxon>Methanomicrobia</taxon>
        <taxon>Methanomicrobiales</taxon>
        <taxon>Methanomicrobiaceae</taxon>
        <taxon>Methanofollis</taxon>
    </lineage>
</organism>
<name>A0A8G1A565_9EURY</name>
<dbReference type="KEGG" id="mfk:E2N92_13065"/>
<accession>A0A8G1A565</accession>
<dbReference type="Pfam" id="PF01878">
    <property type="entry name" value="EVE"/>
    <property type="match status" value="1"/>
</dbReference>
<dbReference type="Proteomes" id="UP000826709">
    <property type="component" value="Chromosome"/>
</dbReference>
<keyword evidence="3" id="KW-1185">Reference proteome</keyword>
<feature type="domain" description="EVE" evidence="1">
    <location>
        <begin position="3"/>
        <end position="145"/>
    </location>
</feature>
<reference evidence="2" key="2">
    <citation type="submission" date="2019-03" db="EMBL/GenBank/DDBJ databases">
        <authorList>
            <person name="Chen S.-C."/>
            <person name="Wu S.-Y."/>
            <person name="Lai M.-C."/>
        </authorList>
    </citation>
    <scope>NUCLEOTIDE SEQUENCE</scope>
    <source>
        <strain evidence="2">ML15</strain>
    </source>
</reference>